<gene>
    <name evidence="5" type="ORF">Pa4123_78550</name>
</gene>
<dbReference type="InterPro" id="IPR050109">
    <property type="entry name" value="HTH-type_TetR-like_transc_reg"/>
</dbReference>
<organism evidence="5 6">
    <name type="scientific">Phytohabitans aurantiacus</name>
    <dbReference type="NCBI Taxonomy" id="3016789"/>
    <lineage>
        <taxon>Bacteria</taxon>
        <taxon>Bacillati</taxon>
        <taxon>Actinomycetota</taxon>
        <taxon>Actinomycetes</taxon>
        <taxon>Micromonosporales</taxon>
        <taxon>Micromonosporaceae</taxon>
    </lineage>
</organism>
<dbReference type="Pfam" id="PF00440">
    <property type="entry name" value="TetR_N"/>
    <property type="match status" value="1"/>
</dbReference>
<comment type="caution">
    <text evidence="5">The sequence shown here is derived from an EMBL/GenBank/DDBJ whole genome shotgun (WGS) entry which is preliminary data.</text>
</comment>
<dbReference type="PANTHER" id="PTHR30055">
    <property type="entry name" value="HTH-TYPE TRANSCRIPTIONAL REGULATOR RUTR"/>
    <property type="match status" value="1"/>
</dbReference>
<keyword evidence="1 2" id="KW-0238">DNA-binding</keyword>
<keyword evidence="6" id="KW-1185">Reference proteome</keyword>
<dbReference type="PRINTS" id="PR00455">
    <property type="entry name" value="HTHTETR"/>
</dbReference>
<reference evidence="5" key="1">
    <citation type="submission" date="2022-12" db="EMBL/GenBank/DDBJ databases">
        <title>New Phytohabitans aurantiacus sp. RD004123 nov., an actinomycete isolated from soil.</title>
        <authorList>
            <person name="Triningsih D.W."/>
            <person name="Harunari E."/>
            <person name="Igarashi Y."/>
        </authorList>
    </citation>
    <scope>NUCLEOTIDE SEQUENCE</scope>
    <source>
        <strain evidence="5">RD004123</strain>
    </source>
</reference>
<dbReference type="EMBL" id="BSDI01000064">
    <property type="protein sequence ID" value="GLI02577.1"/>
    <property type="molecule type" value="Genomic_DNA"/>
</dbReference>
<proteinExistence type="predicted"/>
<feature type="DNA-binding region" description="H-T-H motif" evidence="2">
    <location>
        <begin position="43"/>
        <end position="62"/>
    </location>
</feature>
<evidence type="ECO:0000256" key="2">
    <source>
        <dbReference type="PROSITE-ProRule" id="PRU00335"/>
    </source>
</evidence>
<dbReference type="PANTHER" id="PTHR30055:SF209">
    <property type="entry name" value="POSSIBLE TRANSCRIPTIONAL REGULATORY PROTEIN (PROBABLY TETR-FAMILY)"/>
    <property type="match status" value="1"/>
</dbReference>
<evidence type="ECO:0000256" key="1">
    <source>
        <dbReference type="ARBA" id="ARBA00023125"/>
    </source>
</evidence>
<name>A0ABQ5R9K4_9ACTN</name>
<evidence type="ECO:0000256" key="3">
    <source>
        <dbReference type="SAM" id="MobiDB-lite"/>
    </source>
</evidence>
<accession>A0ABQ5R9K4</accession>
<dbReference type="InterPro" id="IPR036271">
    <property type="entry name" value="Tet_transcr_reg_TetR-rel_C_sf"/>
</dbReference>
<dbReference type="Proteomes" id="UP001144280">
    <property type="component" value="Unassembled WGS sequence"/>
</dbReference>
<dbReference type="SUPFAM" id="SSF46689">
    <property type="entry name" value="Homeodomain-like"/>
    <property type="match status" value="1"/>
</dbReference>
<evidence type="ECO:0000313" key="6">
    <source>
        <dbReference type="Proteomes" id="UP001144280"/>
    </source>
</evidence>
<evidence type="ECO:0000259" key="4">
    <source>
        <dbReference type="PROSITE" id="PS50977"/>
    </source>
</evidence>
<evidence type="ECO:0000313" key="5">
    <source>
        <dbReference type="EMBL" id="GLI02577.1"/>
    </source>
</evidence>
<sequence>MAGPELPVSGQEQPERADAARNRQRILCAAAELIAAQGAQAVTMNAVAHRAGIGVGTVYRRFGDVSKLLFALLDESEKRFQAAFLTGPPPLGPGAPPAERLRAFLHALADHVIDQCEIMRVAEKASPIARYHGGPYLTMHTHVSVLLREARPDRDPAVLAHLLLAPFVSSLFDHLTVDRRLTADEIKAAIDGLLPV</sequence>
<feature type="domain" description="HTH tetR-type" evidence="4">
    <location>
        <begin position="20"/>
        <end position="80"/>
    </location>
</feature>
<dbReference type="Gene3D" id="1.10.357.10">
    <property type="entry name" value="Tetracycline Repressor, domain 2"/>
    <property type="match status" value="1"/>
</dbReference>
<dbReference type="InterPro" id="IPR009057">
    <property type="entry name" value="Homeodomain-like_sf"/>
</dbReference>
<dbReference type="InterPro" id="IPR001647">
    <property type="entry name" value="HTH_TetR"/>
</dbReference>
<feature type="region of interest" description="Disordered" evidence="3">
    <location>
        <begin position="1"/>
        <end position="20"/>
    </location>
</feature>
<dbReference type="SUPFAM" id="SSF48498">
    <property type="entry name" value="Tetracyclin repressor-like, C-terminal domain"/>
    <property type="match status" value="1"/>
</dbReference>
<protein>
    <submittedName>
        <fullName evidence="5">TetR family transcriptional regulator</fullName>
    </submittedName>
</protein>
<dbReference type="RefSeq" id="WP_281904157.1">
    <property type="nucleotide sequence ID" value="NZ_BSDI01000064.1"/>
</dbReference>
<dbReference type="PROSITE" id="PS50977">
    <property type="entry name" value="HTH_TETR_2"/>
    <property type="match status" value="1"/>
</dbReference>